<dbReference type="CDD" id="cd16917">
    <property type="entry name" value="HATPase_UhpB-NarQ-NarX-like"/>
    <property type="match status" value="1"/>
</dbReference>
<sequence length="561" mass="56171">MIVPVSASDALADVVVRAFAVLRVLGIVTTALHLIVWRSWYGGHPVALAGGLLVEVWGLAYILLSTRRGLGTRLVLANVAVGAAAAVAAGVLLPPVSVGTPGTWVFLGCAHAALVAGCRTGRRLFALVLATLEAALLVGVACADRLAAALPGPATATATATATAAALPGHPAATAASGTYAPTATSTAAAVSSAVERAAADPGGGYRRAAVSIMLIVMLTALIRFGVGRLWTIAQDADTRLRAAADHLSAEAIAVARARAERERERVLHDTALNTLAGIAWGGGDDLELTRGQAADAIAAVDRLLRGPAGDVGDLDTRLDAVVAAARRRGLRVELGRTGAIGLAPGAPPRPSSLPGPLWAVLGPADPGPAPSGEAAGETGRAAPPREAVDALAAAVAELLSNVRRHAGTDEAWVTVHRTPSAVGIEVRDEGCGFDPAAVPADRLGLSRSVLARVADAGGRDRVDAMPGRGTRVLLTWAVPVPAGQTPAGAVPAGPGAADPSRWPGRSGPPGRPGPPASPDPARLRCPPGPPCLPGLAGSRGLPGSPGGCTSARRSGHCAAR</sequence>
<feature type="region of interest" description="Disordered" evidence="4">
    <location>
        <begin position="486"/>
        <end position="561"/>
    </location>
</feature>
<feature type="compositionally biased region" description="Pro residues" evidence="4">
    <location>
        <begin position="510"/>
        <end position="519"/>
    </location>
</feature>
<dbReference type="PANTHER" id="PTHR24421">
    <property type="entry name" value="NITRATE/NITRITE SENSOR PROTEIN NARX-RELATED"/>
    <property type="match status" value="1"/>
</dbReference>
<dbReference type="RefSeq" id="WP_101835495.1">
    <property type="nucleotide sequence ID" value="NZ_FZMO01000539.1"/>
</dbReference>
<organism evidence="7 8">
    <name type="scientific">Frankia canadensis</name>
    <dbReference type="NCBI Taxonomy" id="1836972"/>
    <lineage>
        <taxon>Bacteria</taxon>
        <taxon>Bacillati</taxon>
        <taxon>Actinomycetota</taxon>
        <taxon>Actinomycetes</taxon>
        <taxon>Frankiales</taxon>
        <taxon>Frankiaceae</taxon>
        <taxon>Frankia</taxon>
    </lineage>
</organism>
<gene>
    <name evidence="7" type="ORF">FRACA_720012</name>
</gene>
<dbReference type="OrthoDB" id="144293at2"/>
<feature type="transmembrane region" description="Helical" evidence="5">
    <location>
        <begin position="76"/>
        <end position="96"/>
    </location>
</feature>
<evidence type="ECO:0000256" key="1">
    <source>
        <dbReference type="ARBA" id="ARBA00022679"/>
    </source>
</evidence>
<evidence type="ECO:0000313" key="8">
    <source>
        <dbReference type="Proteomes" id="UP000234331"/>
    </source>
</evidence>
<feature type="region of interest" description="Disordered" evidence="4">
    <location>
        <begin position="363"/>
        <end position="382"/>
    </location>
</feature>
<evidence type="ECO:0000313" key="7">
    <source>
        <dbReference type="EMBL" id="SNQ51511.1"/>
    </source>
</evidence>
<dbReference type="InterPro" id="IPR036890">
    <property type="entry name" value="HATPase_C_sf"/>
</dbReference>
<dbReference type="Gene3D" id="3.30.565.10">
    <property type="entry name" value="Histidine kinase-like ATPase, C-terminal domain"/>
    <property type="match status" value="1"/>
</dbReference>
<protein>
    <submittedName>
        <fullName evidence="7">Histidine kinase</fullName>
    </submittedName>
</protein>
<dbReference type="GO" id="GO:0016301">
    <property type="term" value="F:kinase activity"/>
    <property type="evidence" value="ECO:0007669"/>
    <property type="project" value="UniProtKB-KW"/>
</dbReference>
<evidence type="ECO:0000256" key="2">
    <source>
        <dbReference type="ARBA" id="ARBA00022777"/>
    </source>
</evidence>
<feature type="transmembrane region" description="Helical" evidence="5">
    <location>
        <begin position="125"/>
        <end position="147"/>
    </location>
</feature>
<keyword evidence="1" id="KW-0808">Transferase</keyword>
<feature type="transmembrane region" description="Helical" evidence="5">
    <location>
        <begin position="20"/>
        <end position="40"/>
    </location>
</feature>
<dbReference type="InterPro" id="IPR003594">
    <property type="entry name" value="HATPase_dom"/>
</dbReference>
<dbReference type="Pfam" id="PF02518">
    <property type="entry name" value="HATPase_c"/>
    <property type="match status" value="1"/>
</dbReference>
<evidence type="ECO:0000256" key="4">
    <source>
        <dbReference type="SAM" id="MobiDB-lite"/>
    </source>
</evidence>
<keyword evidence="5" id="KW-0472">Membrane</keyword>
<keyword evidence="8" id="KW-1185">Reference proteome</keyword>
<feature type="transmembrane region" description="Helical" evidence="5">
    <location>
        <begin position="102"/>
        <end position="118"/>
    </location>
</feature>
<dbReference type="InterPro" id="IPR050482">
    <property type="entry name" value="Sensor_HK_TwoCompSys"/>
</dbReference>
<evidence type="ECO:0000256" key="3">
    <source>
        <dbReference type="ARBA" id="ARBA00023012"/>
    </source>
</evidence>
<dbReference type="EMBL" id="FZMO01000539">
    <property type="protein sequence ID" value="SNQ51511.1"/>
    <property type="molecule type" value="Genomic_DNA"/>
</dbReference>
<accession>A0A2I2L0R6</accession>
<dbReference type="AlphaFoldDB" id="A0A2I2L0R6"/>
<keyword evidence="3" id="KW-0902">Two-component regulatory system</keyword>
<dbReference type="GO" id="GO:0000160">
    <property type="term" value="P:phosphorelay signal transduction system"/>
    <property type="evidence" value="ECO:0007669"/>
    <property type="project" value="UniProtKB-KW"/>
</dbReference>
<keyword evidence="5" id="KW-0812">Transmembrane</keyword>
<dbReference type="Proteomes" id="UP000234331">
    <property type="component" value="Unassembled WGS sequence"/>
</dbReference>
<proteinExistence type="predicted"/>
<keyword evidence="2 7" id="KW-0418">Kinase</keyword>
<feature type="transmembrane region" description="Helical" evidence="5">
    <location>
        <begin position="46"/>
        <end position="64"/>
    </location>
</feature>
<evidence type="ECO:0000256" key="5">
    <source>
        <dbReference type="SAM" id="Phobius"/>
    </source>
</evidence>
<feature type="domain" description="Histidine kinase/HSP90-like ATPase" evidence="6">
    <location>
        <begin position="390"/>
        <end position="477"/>
    </location>
</feature>
<keyword evidence="5" id="KW-1133">Transmembrane helix</keyword>
<reference evidence="7 8" key="1">
    <citation type="submission" date="2017-06" db="EMBL/GenBank/DDBJ databases">
        <authorList>
            <person name="Kim H.J."/>
            <person name="Triplett B.A."/>
        </authorList>
    </citation>
    <scope>NUCLEOTIDE SEQUENCE [LARGE SCALE GENOMIC DNA]</scope>
    <source>
        <strain evidence="7">FRACA_ARgP5</strain>
    </source>
</reference>
<feature type="transmembrane region" description="Helical" evidence="5">
    <location>
        <begin position="209"/>
        <end position="227"/>
    </location>
</feature>
<evidence type="ECO:0000259" key="6">
    <source>
        <dbReference type="Pfam" id="PF02518"/>
    </source>
</evidence>
<dbReference type="SUPFAM" id="SSF55874">
    <property type="entry name" value="ATPase domain of HSP90 chaperone/DNA topoisomerase II/histidine kinase"/>
    <property type="match status" value="1"/>
</dbReference>
<feature type="compositionally biased region" description="Low complexity" evidence="4">
    <location>
        <begin position="486"/>
        <end position="506"/>
    </location>
</feature>
<name>A0A2I2L0R6_9ACTN</name>